<sequence>MSQFADQTQEQIAEFQESHVRMQKLTASVDKVVKILQEGHAQLRKASEEARRRLNQAVEEQHRCRKDRDSLDQYLKKKFMSTKT</sequence>
<dbReference type="Proteomes" id="UP000765509">
    <property type="component" value="Unassembled WGS sequence"/>
</dbReference>
<keyword evidence="1" id="KW-0175">Coiled coil</keyword>
<evidence type="ECO:0000256" key="1">
    <source>
        <dbReference type="SAM" id="Coils"/>
    </source>
</evidence>
<accession>A0A9Q3J2X1</accession>
<feature type="coiled-coil region" evidence="1">
    <location>
        <begin position="5"/>
        <end position="60"/>
    </location>
</feature>
<protein>
    <submittedName>
        <fullName evidence="2">Uncharacterized protein</fullName>
    </submittedName>
</protein>
<comment type="caution">
    <text evidence="2">The sequence shown here is derived from an EMBL/GenBank/DDBJ whole genome shotgun (WGS) entry which is preliminary data.</text>
</comment>
<evidence type="ECO:0000313" key="3">
    <source>
        <dbReference type="Proteomes" id="UP000765509"/>
    </source>
</evidence>
<reference evidence="2" key="1">
    <citation type="submission" date="2021-03" db="EMBL/GenBank/DDBJ databases">
        <title>Draft genome sequence of rust myrtle Austropuccinia psidii MF-1, a brazilian biotype.</title>
        <authorList>
            <person name="Quecine M.C."/>
            <person name="Pachon D.M.R."/>
            <person name="Bonatelli M.L."/>
            <person name="Correr F.H."/>
            <person name="Franceschini L.M."/>
            <person name="Leite T.F."/>
            <person name="Margarido G.R.A."/>
            <person name="Almeida C.A."/>
            <person name="Ferrarezi J.A."/>
            <person name="Labate C.A."/>
        </authorList>
    </citation>
    <scope>NUCLEOTIDE SEQUENCE</scope>
    <source>
        <strain evidence="2">MF-1</strain>
    </source>
</reference>
<organism evidence="2 3">
    <name type="scientific">Austropuccinia psidii MF-1</name>
    <dbReference type="NCBI Taxonomy" id="1389203"/>
    <lineage>
        <taxon>Eukaryota</taxon>
        <taxon>Fungi</taxon>
        <taxon>Dikarya</taxon>
        <taxon>Basidiomycota</taxon>
        <taxon>Pucciniomycotina</taxon>
        <taxon>Pucciniomycetes</taxon>
        <taxon>Pucciniales</taxon>
        <taxon>Sphaerophragmiaceae</taxon>
        <taxon>Austropuccinia</taxon>
    </lineage>
</organism>
<gene>
    <name evidence="2" type="ORF">O181_094918</name>
</gene>
<dbReference type="EMBL" id="AVOT02062115">
    <property type="protein sequence ID" value="MBW0555203.1"/>
    <property type="molecule type" value="Genomic_DNA"/>
</dbReference>
<proteinExistence type="predicted"/>
<evidence type="ECO:0000313" key="2">
    <source>
        <dbReference type="EMBL" id="MBW0555203.1"/>
    </source>
</evidence>
<dbReference type="AlphaFoldDB" id="A0A9Q3J2X1"/>
<name>A0A9Q3J2X1_9BASI</name>
<keyword evidence="3" id="KW-1185">Reference proteome</keyword>